<evidence type="ECO:0000313" key="2">
    <source>
        <dbReference type="Proteomes" id="UP000002035"/>
    </source>
</evidence>
<dbReference type="GeneID" id="9230208"/>
<organism evidence="1 2">
    <name type="scientific">Arthroderma otae (strain ATCC MYA-4605 / CBS 113480)</name>
    <name type="common">Microsporum canis</name>
    <dbReference type="NCBI Taxonomy" id="554155"/>
    <lineage>
        <taxon>Eukaryota</taxon>
        <taxon>Fungi</taxon>
        <taxon>Dikarya</taxon>
        <taxon>Ascomycota</taxon>
        <taxon>Pezizomycotina</taxon>
        <taxon>Eurotiomycetes</taxon>
        <taxon>Eurotiomycetidae</taxon>
        <taxon>Onygenales</taxon>
        <taxon>Arthrodermataceae</taxon>
        <taxon>Microsporum</taxon>
    </lineage>
</organism>
<sequence>MMRDWTENLVRWRGKGDQEARILSPKKRTILANSLPVSPDPYRLKVHRPAAGSAISSHREERVLGHRHASFWRWTEVEASEAANHLAKYSCPLPIFESTRTENNTYIAITEYYVRSAKFTPSAGGIFGPLARNSMAVEGGIRVGNTPEPSSNSKSVYVLPEHIRRTVVRLTEVGLDPHIFALF</sequence>
<accession>C5FBW0</accession>
<dbReference type="AlphaFoldDB" id="C5FBW0"/>
<dbReference type="RefSeq" id="XP_002850078.1">
    <property type="nucleotide sequence ID" value="XM_002850032.1"/>
</dbReference>
<dbReference type="EMBL" id="DS995701">
    <property type="protein sequence ID" value="EEQ27294.1"/>
    <property type="molecule type" value="Genomic_DNA"/>
</dbReference>
<reference evidence="2" key="1">
    <citation type="journal article" date="2012" name="MBio">
        <title>Comparative genome analysis of Trichophyton rubrum and related dermatophytes reveals candidate genes involved in infection.</title>
        <authorList>
            <person name="Martinez D.A."/>
            <person name="Oliver B.G."/>
            <person name="Graeser Y."/>
            <person name="Goldberg J.M."/>
            <person name="Li W."/>
            <person name="Martinez-Rossi N.M."/>
            <person name="Monod M."/>
            <person name="Shelest E."/>
            <person name="Barton R.C."/>
            <person name="Birch E."/>
            <person name="Brakhage A.A."/>
            <person name="Chen Z."/>
            <person name="Gurr S.J."/>
            <person name="Heiman D."/>
            <person name="Heitman J."/>
            <person name="Kosti I."/>
            <person name="Rossi A."/>
            <person name="Saif S."/>
            <person name="Samalova M."/>
            <person name="Saunders C.W."/>
            <person name="Shea T."/>
            <person name="Summerbell R.C."/>
            <person name="Xu J."/>
            <person name="Young S."/>
            <person name="Zeng Q."/>
            <person name="Birren B.W."/>
            <person name="Cuomo C.A."/>
            <person name="White T.C."/>
        </authorList>
    </citation>
    <scope>NUCLEOTIDE SEQUENCE [LARGE SCALE GENOMIC DNA]</scope>
    <source>
        <strain evidence="2">ATCC MYA-4605 / CBS 113480</strain>
    </source>
</reference>
<dbReference type="VEuPathDB" id="FungiDB:MCYG_00182"/>
<dbReference type="HOGENOM" id="CLU_1474825_0_0_1"/>
<dbReference type="Proteomes" id="UP000002035">
    <property type="component" value="Unassembled WGS sequence"/>
</dbReference>
<evidence type="ECO:0000313" key="1">
    <source>
        <dbReference type="EMBL" id="EEQ27294.1"/>
    </source>
</evidence>
<proteinExistence type="predicted"/>
<protein>
    <submittedName>
        <fullName evidence="1">Uncharacterized protein</fullName>
    </submittedName>
</protein>
<name>C5FBW0_ARTOC</name>
<keyword evidence="2" id="KW-1185">Reference proteome</keyword>
<gene>
    <name evidence="1" type="ORF">MCYG_00182</name>
</gene>